<evidence type="ECO:0000313" key="3">
    <source>
        <dbReference type="EMBL" id="XCO76565.1"/>
    </source>
</evidence>
<feature type="chain" id="PRO_5043683869" description="CopL family metal-binding regulatory protein" evidence="1">
    <location>
        <begin position="26"/>
        <end position="123"/>
    </location>
</feature>
<dbReference type="EMBL" id="CP159925">
    <property type="protein sequence ID" value="XCO76565.1"/>
    <property type="molecule type" value="Genomic_DNA"/>
</dbReference>
<gene>
    <name evidence="3" type="ORF">ABU614_07215</name>
    <name evidence="2" type="ORF">V2J18_00640</name>
</gene>
<evidence type="ECO:0008006" key="5">
    <source>
        <dbReference type="Google" id="ProtNLM"/>
    </source>
</evidence>
<evidence type="ECO:0000256" key="1">
    <source>
        <dbReference type="SAM" id="SignalP"/>
    </source>
</evidence>
<keyword evidence="4" id="KW-1185">Reference proteome</keyword>
<dbReference type="EMBL" id="JBANDL010000002">
    <property type="protein sequence ID" value="MEI2453176.1"/>
    <property type="molecule type" value="Genomic_DNA"/>
</dbReference>
<dbReference type="AlphaFoldDB" id="A0AAU8MZA8"/>
<sequence length="123" mass="12819">MTFRPLARQALHWLVIITLIATSFAAPVQAMDSALHPAAAMPAAVAMADTPCGEGMRAADSRDPPCDCCTPASCDLSACLGTACLLEFPRLAAAIPLHMAPASWNVPGRPTQPIATPFRPPIA</sequence>
<evidence type="ECO:0000313" key="2">
    <source>
        <dbReference type="EMBL" id="MEI2453176.1"/>
    </source>
</evidence>
<keyword evidence="1" id="KW-0732">Signal</keyword>
<dbReference type="Proteomes" id="UP001387215">
    <property type="component" value="Unassembled WGS sequence"/>
</dbReference>
<evidence type="ECO:0000313" key="4">
    <source>
        <dbReference type="Proteomes" id="UP001387215"/>
    </source>
</evidence>
<accession>A0AAU8MZA8</accession>
<reference evidence="2 4" key="1">
    <citation type="submission" date="2024-02" db="EMBL/GenBank/DDBJ databases">
        <title>Lysobacter Genome Sequencing and Mining.</title>
        <authorList>
            <person name="Bierman J."/>
            <person name="Walker M.C."/>
        </authorList>
    </citation>
    <scope>NUCLEOTIDE SEQUENCE [LARGE SCALE GENOMIC DNA]</scope>
    <source>
        <strain evidence="2 4">PB6250</strain>
    </source>
</reference>
<organism evidence="3">
    <name type="scientific">Lysobacter firmicutimachus</name>
    <dbReference type="NCBI Taxonomy" id="1792846"/>
    <lineage>
        <taxon>Bacteria</taxon>
        <taxon>Pseudomonadati</taxon>
        <taxon>Pseudomonadota</taxon>
        <taxon>Gammaproteobacteria</taxon>
        <taxon>Lysobacterales</taxon>
        <taxon>Lysobacteraceae</taxon>
        <taxon>Lysobacter</taxon>
    </lineage>
</organism>
<proteinExistence type="predicted"/>
<reference evidence="3" key="2">
    <citation type="submission" date="2024-06" db="EMBL/GenBank/DDBJ databases">
        <authorList>
            <person name="Li S."/>
        </authorList>
    </citation>
    <scope>NUCLEOTIDE SEQUENCE</scope>
    <source>
        <strain evidence="3">SR10</strain>
    </source>
</reference>
<name>A0AAU8MZA8_9GAMM</name>
<feature type="signal peptide" evidence="1">
    <location>
        <begin position="1"/>
        <end position="25"/>
    </location>
</feature>
<protein>
    <recommendedName>
        <fullName evidence="5">CopL family metal-binding regulatory protein</fullName>
    </recommendedName>
</protein>
<dbReference type="RefSeq" id="WP_336130584.1">
    <property type="nucleotide sequence ID" value="NZ_CP159925.1"/>
</dbReference>